<feature type="domain" description="Protein kinase" evidence="9">
    <location>
        <begin position="1"/>
        <end position="139"/>
    </location>
</feature>
<evidence type="ECO:0000256" key="8">
    <source>
        <dbReference type="ARBA" id="ARBA00048679"/>
    </source>
</evidence>
<dbReference type="EC" id="2.7.11.1" evidence="1"/>
<evidence type="ECO:0000256" key="5">
    <source>
        <dbReference type="ARBA" id="ARBA00022777"/>
    </source>
</evidence>
<protein>
    <recommendedName>
        <fullName evidence="1">non-specific serine/threonine protein kinase</fullName>
        <ecNumber evidence="1">2.7.11.1</ecNumber>
    </recommendedName>
</protein>
<keyword evidence="11" id="KW-1185">Reference proteome</keyword>
<evidence type="ECO:0000256" key="7">
    <source>
        <dbReference type="ARBA" id="ARBA00047899"/>
    </source>
</evidence>
<dbReference type="PANTHER" id="PTHR27002:SF1050">
    <property type="entry name" value="CYSTEINE-RICH RECEPTOR-LIKE PROTEIN KINASE 5"/>
    <property type="match status" value="1"/>
</dbReference>
<reference evidence="11" key="1">
    <citation type="submission" date="2024-07" db="EMBL/GenBank/DDBJ databases">
        <title>Two chromosome-level genome assemblies of Korean endemic species Abeliophyllum distichum and Forsythia ovata (Oleaceae).</title>
        <authorList>
            <person name="Jang H."/>
        </authorList>
    </citation>
    <scope>NUCLEOTIDE SEQUENCE [LARGE SCALE GENOMIC DNA]</scope>
</reference>
<dbReference type="PROSITE" id="PS00108">
    <property type="entry name" value="PROTEIN_KINASE_ST"/>
    <property type="match status" value="1"/>
</dbReference>
<evidence type="ECO:0000256" key="6">
    <source>
        <dbReference type="ARBA" id="ARBA00022840"/>
    </source>
</evidence>
<evidence type="ECO:0000313" key="10">
    <source>
        <dbReference type="EMBL" id="KAL2473889.1"/>
    </source>
</evidence>
<dbReference type="AlphaFoldDB" id="A0ABD1QFV4"/>
<keyword evidence="2" id="KW-0723">Serine/threonine-protein kinase</keyword>
<dbReference type="InterPro" id="IPR000719">
    <property type="entry name" value="Prot_kinase_dom"/>
</dbReference>
<dbReference type="Proteomes" id="UP001604277">
    <property type="component" value="Unassembled WGS sequence"/>
</dbReference>
<organism evidence="10 11">
    <name type="scientific">Forsythia ovata</name>
    <dbReference type="NCBI Taxonomy" id="205694"/>
    <lineage>
        <taxon>Eukaryota</taxon>
        <taxon>Viridiplantae</taxon>
        <taxon>Streptophyta</taxon>
        <taxon>Embryophyta</taxon>
        <taxon>Tracheophyta</taxon>
        <taxon>Spermatophyta</taxon>
        <taxon>Magnoliopsida</taxon>
        <taxon>eudicotyledons</taxon>
        <taxon>Gunneridae</taxon>
        <taxon>Pentapetalae</taxon>
        <taxon>asterids</taxon>
        <taxon>lamiids</taxon>
        <taxon>Lamiales</taxon>
        <taxon>Oleaceae</taxon>
        <taxon>Forsythieae</taxon>
        <taxon>Forsythia</taxon>
    </lineage>
</organism>
<evidence type="ECO:0000313" key="11">
    <source>
        <dbReference type="Proteomes" id="UP001604277"/>
    </source>
</evidence>
<accession>A0ABD1QFV4</accession>
<dbReference type="InterPro" id="IPR008271">
    <property type="entry name" value="Ser/Thr_kinase_AS"/>
</dbReference>
<dbReference type="PROSITE" id="PS50011">
    <property type="entry name" value="PROTEIN_KINASE_DOM"/>
    <property type="match status" value="1"/>
</dbReference>
<dbReference type="GO" id="GO:0004674">
    <property type="term" value="F:protein serine/threonine kinase activity"/>
    <property type="evidence" value="ECO:0007669"/>
    <property type="project" value="UniProtKB-KW"/>
</dbReference>
<dbReference type="PANTHER" id="PTHR27002">
    <property type="entry name" value="RECEPTOR-LIKE SERINE/THREONINE-PROTEIN KINASE SD1-8"/>
    <property type="match status" value="1"/>
</dbReference>
<evidence type="ECO:0000256" key="1">
    <source>
        <dbReference type="ARBA" id="ARBA00012513"/>
    </source>
</evidence>
<dbReference type="InterPro" id="IPR001245">
    <property type="entry name" value="Ser-Thr/Tyr_kinase_cat_dom"/>
</dbReference>
<dbReference type="InterPro" id="IPR011009">
    <property type="entry name" value="Kinase-like_dom_sf"/>
</dbReference>
<proteinExistence type="predicted"/>
<comment type="catalytic activity">
    <reaction evidence="7">
        <text>L-threonyl-[protein] + ATP = O-phospho-L-threonyl-[protein] + ADP + H(+)</text>
        <dbReference type="Rhea" id="RHEA:46608"/>
        <dbReference type="Rhea" id="RHEA-COMP:11060"/>
        <dbReference type="Rhea" id="RHEA-COMP:11605"/>
        <dbReference type="ChEBI" id="CHEBI:15378"/>
        <dbReference type="ChEBI" id="CHEBI:30013"/>
        <dbReference type="ChEBI" id="CHEBI:30616"/>
        <dbReference type="ChEBI" id="CHEBI:61977"/>
        <dbReference type="ChEBI" id="CHEBI:456216"/>
        <dbReference type="EC" id="2.7.11.1"/>
    </reaction>
</comment>
<keyword evidence="3" id="KW-0808">Transferase</keyword>
<gene>
    <name evidence="10" type="ORF">Fot_49625</name>
</gene>
<keyword evidence="5" id="KW-0418">Kinase</keyword>
<dbReference type="Gene3D" id="1.10.510.10">
    <property type="entry name" value="Transferase(Phosphotransferase) domain 1"/>
    <property type="match status" value="1"/>
</dbReference>
<evidence type="ECO:0000256" key="4">
    <source>
        <dbReference type="ARBA" id="ARBA00022741"/>
    </source>
</evidence>
<dbReference type="EMBL" id="JBFOLJ010000015">
    <property type="protein sequence ID" value="KAL2473889.1"/>
    <property type="molecule type" value="Genomic_DNA"/>
</dbReference>
<evidence type="ECO:0000256" key="2">
    <source>
        <dbReference type="ARBA" id="ARBA00022527"/>
    </source>
</evidence>
<dbReference type="FunFam" id="1.10.510.10:FF:001023">
    <property type="entry name" value="Os07g0541700 protein"/>
    <property type="match status" value="1"/>
</dbReference>
<evidence type="ECO:0000256" key="3">
    <source>
        <dbReference type="ARBA" id="ARBA00022679"/>
    </source>
</evidence>
<evidence type="ECO:0000259" key="9">
    <source>
        <dbReference type="PROSITE" id="PS50011"/>
    </source>
</evidence>
<dbReference type="SUPFAM" id="SSF56112">
    <property type="entry name" value="Protein kinase-like (PK-like)"/>
    <property type="match status" value="1"/>
</dbReference>
<comment type="catalytic activity">
    <reaction evidence="8">
        <text>L-seryl-[protein] + ATP = O-phospho-L-seryl-[protein] + ADP + H(+)</text>
        <dbReference type="Rhea" id="RHEA:17989"/>
        <dbReference type="Rhea" id="RHEA-COMP:9863"/>
        <dbReference type="Rhea" id="RHEA-COMP:11604"/>
        <dbReference type="ChEBI" id="CHEBI:15378"/>
        <dbReference type="ChEBI" id="CHEBI:29999"/>
        <dbReference type="ChEBI" id="CHEBI:30616"/>
        <dbReference type="ChEBI" id="CHEBI:83421"/>
        <dbReference type="ChEBI" id="CHEBI:456216"/>
        <dbReference type="EC" id="2.7.11.1"/>
    </reaction>
</comment>
<sequence length="139" mass="15567">MLDWSKHYKIIGGIARGMVYFHEDSRLRIIHRDLKASNILLDGDINPKILDFGMARYLVLSSLKEIQVGLLGHCKYHISLNSGYMSPEYVMHGQFSVKSDVSSFGVLVLEIVSVRKNSSNFSQSDGGEVLINYVSANSK</sequence>
<name>A0ABD1QFV4_9LAMI</name>
<dbReference type="Pfam" id="PF07714">
    <property type="entry name" value="PK_Tyr_Ser-Thr"/>
    <property type="match status" value="1"/>
</dbReference>
<dbReference type="GO" id="GO:0005524">
    <property type="term" value="F:ATP binding"/>
    <property type="evidence" value="ECO:0007669"/>
    <property type="project" value="UniProtKB-KW"/>
</dbReference>
<comment type="caution">
    <text evidence="10">The sequence shown here is derived from an EMBL/GenBank/DDBJ whole genome shotgun (WGS) entry which is preliminary data.</text>
</comment>
<keyword evidence="4" id="KW-0547">Nucleotide-binding</keyword>
<keyword evidence="6" id="KW-0067">ATP-binding</keyword>